<proteinExistence type="predicted"/>
<evidence type="ECO:0000313" key="2">
    <source>
        <dbReference type="Proteomes" id="UP000501602"/>
    </source>
</evidence>
<evidence type="ECO:0000313" key="1">
    <source>
        <dbReference type="EMBL" id="QIZ76505.1"/>
    </source>
</evidence>
<dbReference type="EMBL" id="CP051180">
    <property type="protein sequence ID" value="QIZ76505.1"/>
    <property type="molecule type" value="Genomic_DNA"/>
</dbReference>
<gene>
    <name evidence="1" type="ORF">HER31_06300</name>
</gene>
<dbReference type="InterPro" id="IPR023132">
    <property type="entry name" value="Sama2622-like_sf"/>
</dbReference>
<protein>
    <submittedName>
        <fullName evidence="1">DUF3069 domain-containing protein</fullName>
    </submittedName>
</protein>
<dbReference type="SUPFAM" id="SSF158675">
    <property type="entry name" value="Sama2622-like"/>
    <property type="match status" value="1"/>
</dbReference>
<accession>A0A6H1UBR8</accession>
<dbReference type="InterPro" id="IPR021422">
    <property type="entry name" value="DUF3069"/>
</dbReference>
<dbReference type="AlphaFoldDB" id="A0A6H1UBR8"/>
<dbReference type="Pfam" id="PF11269">
    <property type="entry name" value="DUF3069"/>
    <property type="match status" value="1"/>
</dbReference>
<reference evidence="1 2" key="1">
    <citation type="submission" date="2020-04" db="EMBL/GenBank/DDBJ databases">
        <title>Ferrimonas sp. S7 isolated from sea water.</title>
        <authorList>
            <person name="Bae S.S."/>
            <person name="Baek K."/>
        </authorList>
    </citation>
    <scope>NUCLEOTIDE SEQUENCE [LARGE SCALE GENOMIC DNA]</scope>
    <source>
        <strain evidence="1 2">S7</strain>
    </source>
</reference>
<dbReference type="KEGG" id="fes:HER31_06300"/>
<organism evidence="1 2">
    <name type="scientific">Ferrimonas lipolytica</name>
    <dbReference type="NCBI Taxonomy" id="2724191"/>
    <lineage>
        <taxon>Bacteria</taxon>
        <taxon>Pseudomonadati</taxon>
        <taxon>Pseudomonadota</taxon>
        <taxon>Gammaproteobacteria</taxon>
        <taxon>Alteromonadales</taxon>
        <taxon>Ferrimonadaceae</taxon>
        <taxon>Ferrimonas</taxon>
    </lineage>
</organism>
<keyword evidence="2" id="KW-1185">Reference proteome</keyword>
<name>A0A6H1UBR8_9GAMM</name>
<dbReference type="RefSeq" id="WP_168659767.1">
    <property type="nucleotide sequence ID" value="NZ_CP051180.1"/>
</dbReference>
<dbReference type="Proteomes" id="UP000501602">
    <property type="component" value="Chromosome"/>
</dbReference>
<sequence length="132" mass="14762">MTDAIKIPAELKQVLEFMQAVPEQYEGVATIYNAVEAPLRAEWDKLPGSAQKVVESFEQFQAVVSYTLVGPCAELLQMIEKTNEGDAEADEQQADAMMQQLFSQGIKMMIKDLKAARRDIPLRNELIAPFKA</sequence>